<name>A0A8H6B1F6_9HELO</name>
<dbReference type="EMBL" id="JABFCT010000003">
    <property type="protein sequence ID" value="KAF5877332.1"/>
    <property type="molecule type" value="Genomic_DNA"/>
</dbReference>
<proteinExistence type="predicted"/>
<dbReference type="AlphaFoldDB" id="A0A8H6B1F6"/>
<reference evidence="1 2" key="1">
    <citation type="journal article" date="2020" name="Phytopathology">
        <title>A high-quality genome resource of Botrytis fragariae, a new and rapidly spreading fungal pathogen causing strawberry gray mold in the U.S.A.</title>
        <authorList>
            <person name="Wu Y."/>
            <person name="Saski C.A."/>
            <person name="Schnabel G."/>
            <person name="Xiao S."/>
            <person name="Hu M."/>
        </authorList>
    </citation>
    <scope>NUCLEOTIDE SEQUENCE [LARGE SCALE GENOMIC DNA]</scope>
    <source>
        <strain evidence="1 2">BVB16</strain>
    </source>
</reference>
<evidence type="ECO:0000313" key="2">
    <source>
        <dbReference type="Proteomes" id="UP000531561"/>
    </source>
</evidence>
<comment type="caution">
    <text evidence="1">The sequence shown here is derived from an EMBL/GenBank/DDBJ whole genome shotgun (WGS) entry which is preliminary data.</text>
</comment>
<sequence>MAHGNHFINWWRDIENLCLLPYGWQPLAYQKLLEGFKIFFSSRKSTNVLVQSHRQSSFYQILCYNPYLYQTLAIHTRYGYQRKYRNLPKDMGIASSLSSLPSQNGYLNLLKSVMPPFPCLLRSVGLFLVDLSHPILLVIGTWASDKSQVHLPPGSISHLANITAFQSFAAG</sequence>
<organism evidence="1 2">
    <name type="scientific">Botrytis fragariae</name>
    <dbReference type="NCBI Taxonomy" id="1964551"/>
    <lineage>
        <taxon>Eukaryota</taxon>
        <taxon>Fungi</taxon>
        <taxon>Dikarya</taxon>
        <taxon>Ascomycota</taxon>
        <taxon>Pezizomycotina</taxon>
        <taxon>Leotiomycetes</taxon>
        <taxon>Helotiales</taxon>
        <taxon>Sclerotiniaceae</taxon>
        <taxon>Botrytis</taxon>
    </lineage>
</organism>
<evidence type="ECO:0000313" key="1">
    <source>
        <dbReference type="EMBL" id="KAF5877332.1"/>
    </source>
</evidence>
<gene>
    <name evidence="1" type="ORF">Bfra_001699</name>
</gene>
<protein>
    <submittedName>
        <fullName evidence="1">Uncharacterized protein</fullName>
    </submittedName>
</protein>
<accession>A0A8H6B1F6</accession>
<dbReference type="Proteomes" id="UP000531561">
    <property type="component" value="Unassembled WGS sequence"/>
</dbReference>
<dbReference type="GeneID" id="59255816"/>
<keyword evidence="2" id="KW-1185">Reference proteome</keyword>
<dbReference type="RefSeq" id="XP_037196278.1">
    <property type="nucleotide sequence ID" value="XM_037332124.1"/>
</dbReference>